<dbReference type="OMA" id="ERHQMSK"/>
<dbReference type="Pfam" id="PF02045">
    <property type="entry name" value="CBFB_NFYA"/>
    <property type="match status" value="1"/>
</dbReference>
<protein>
    <recommendedName>
        <fullName evidence="8">Nuclear transcription factor Y subunit</fullName>
    </recommendedName>
</protein>
<evidence type="ECO:0000313" key="10">
    <source>
        <dbReference type="EnsemblPlants" id="AUR62009868-RA:cds"/>
    </source>
</evidence>
<dbReference type="RefSeq" id="XP_021716502.1">
    <property type="nucleotide sequence ID" value="XM_021860810.1"/>
</dbReference>
<dbReference type="EnsemblPlants" id="AUR62009868-RA">
    <property type="protein sequence ID" value="AUR62009868-RA:cds"/>
    <property type="gene ID" value="AUR62009868"/>
</dbReference>
<dbReference type="GeneID" id="110684358"/>
<organism evidence="10 11">
    <name type="scientific">Chenopodium quinoa</name>
    <name type="common">Quinoa</name>
    <dbReference type="NCBI Taxonomy" id="63459"/>
    <lineage>
        <taxon>Eukaryota</taxon>
        <taxon>Viridiplantae</taxon>
        <taxon>Streptophyta</taxon>
        <taxon>Embryophyta</taxon>
        <taxon>Tracheophyta</taxon>
        <taxon>Spermatophyta</taxon>
        <taxon>Magnoliopsida</taxon>
        <taxon>eudicotyledons</taxon>
        <taxon>Gunneridae</taxon>
        <taxon>Pentapetalae</taxon>
        <taxon>Caryophyllales</taxon>
        <taxon>Chenopodiaceae</taxon>
        <taxon>Chenopodioideae</taxon>
        <taxon>Atripliceae</taxon>
        <taxon>Chenopodium</taxon>
    </lineage>
</organism>
<keyword evidence="11" id="KW-1185">Reference proteome</keyword>
<evidence type="ECO:0000256" key="3">
    <source>
        <dbReference type="ARBA" id="ARBA00023125"/>
    </source>
</evidence>
<evidence type="ECO:0000256" key="6">
    <source>
        <dbReference type="ARBA" id="ARBA00023242"/>
    </source>
</evidence>
<dbReference type="KEGG" id="cqi:110684358"/>
<name>A0A803LDC9_CHEQI</name>
<evidence type="ECO:0000256" key="2">
    <source>
        <dbReference type="ARBA" id="ARBA00023015"/>
    </source>
</evidence>
<dbReference type="InterPro" id="IPR001289">
    <property type="entry name" value="NFYA"/>
</dbReference>
<dbReference type="OrthoDB" id="1097733at2759"/>
<evidence type="ECO:0000256" key="5">
    <source>
        <dbReference type="ARBA" id="ARBA00023163"/>
    </source>
</evidence>
<feature type="region of interest" description="Disordered" evidence="9">
    <location>
        <begin position="197"/>
        <end position="252"/>
    </location>
</feature>
<sequence length="285" mass="31648">MGVPAQRYQGAKLLDFSLQDQDSCSTQSTGQFYTSSASFGENDLHTQSMSFAQSGYNVTHGKHESSEYKFNFSMGTQDYTLPPLQTDFNQAIPQFAVSFPDQHYNGVMSTYAPQAVMMGIMPARVPLPLDFSASDPIYVNAKQYHGILRRRQHRAKLEAQNKLAKNRKPYLHESRHQHALKRTRGSGGRFLNMKKLQESNPTAQTTKDHNKVSGTISLHLAGNPSGSEIRKQENYGEGTSTTSCSDVTSTSNSDDIYHPLEFRFSNYSSGYGEAVLGGGSTENYI</sequence>
<dbReference type="Gramene" id="AUR62009868-RA">
    <property type="protein sequence ID" value="AUR62009868-RA:cds"/>
    <property type="gene ID" value="AUR62009868"/>
</dbReference>
<keyword evidence="6 8" id="KW-0539">Nucleus</keyword>
<dbReference type="PANTHER" id="PTHR12632">
    <property type="entry name" value="TRANSCRIPTION FACTOR NF-Y ALPHA-RELATED"/>
    <property type="match status" value="1"/>
</dbReference>
<evidence type="ECO:0000256" key="9">
    <source>
        <dbReference type="SAM" id="MobiDB-lite"/>
    </source>
</evidence>
<feature type="compositionally biased region" description="Low complexity" evidence="9">
    <location>
        <begin position="239"/>
        <end position="252"/>
    </location>
</feature>
<evidence type="ECO:0000256" key="8">
    <source>
        <dbReference type="RuleBase" id="RU367155"/>
    </source>
</evidence>
<evidence type="ECO:0000256" key="1">
    <source>
        <dbReference type="ARBA" id="ARBA00004123"/>
    </source>
</evidence>
<dbReference type="GO" id="GO:0003700">
    <property type="term" value="F:DNA-binding transcription factor activity"/>
    <property type="evidence" value="ECO:0007669"/>
    <property type="project" value="UniProtKB-UniRule"/>
</dbReference>
<dbReference type="Proteomes" id="UP000596660">
    <property type="component" value="Unplaced"/>
</dbReference>
<dbReference type="SMR" id="A0A803LDC9"/>
<keyword evidence="2 8" id="KW-0805">Transcription regulation</keyword>
<dbReference type="Gene3D" id="6.10.250.2430">
    <property type="match status" value="1"/>
</dbReference>
<keyword evidence="3 8" id="KW-0238">DNA-binding</keyword>
<dbReference type="PROSITE" id="PS00686">
    <property type="entry name" value="NFYA_HAP2_1"/>
    <property type="match status" value="1"/>
</dbReference>
<dbReference type="PRINTS" id="PR00616">
    <property type="entry name" value="CCAATSUBUNTB"/>
</dbReference>
<dbReference type="GO" id="GO:0016602">
    <property type="term" value="C:CCAAT-binding factor complex"/>
    <property type="evidence" value="ECO:0007669"/>
    <property type="project" value="InterPro"/>
</dbReference>
<evidence type="ECO:0000256" key="4">
    <source>
        <dbReference type="ARBA" id="ARBA00023159"/>
    </source>
</evidence>
<reference evidence="10" key="1">
    <citation type="journal article" date="2017" name="Nature">
        <title>The genome of Chenopodium quinoa.</title>
        <authorList>
            <person name="Jarvis D.E."/>
            <person name="Ho Y.S."/>
            <person name="Lightfoot D.J."/>
            <person name="Schmoeckel S.M."/>
            <person name="Li B."/>
            <person name="Borm T.J.A."/>
            <person name="Ohyanagi H."/>
            <person name="Mineta K."/>
            <person name="Michell C.T."/>
            <person name="Saber N."/>
            <person name="Kharbatia N.M."/>
            <person name="Rupper R.R."/>
            <person name="Sharp A.R."/>
            <person name="Dally N."/>
            <person name="Boughton B.A."/>
            <person name="Woo Y.H."/>
            <person name="Gao G."/>
            <person name="Schijlen E.G.W.M."/>
            <person name="Guo X."/>
            <person name="Momin A.A."/>
            <person name="Negrao S."/>
            <person name="Al-Babili S."/>
            <person name="Gehring C."/>
            <person name="Roessner U."/>
            <person name="Jung C."/>
            <person name="Murphy K."/>
            <person name="Arold S.T."/>
            <person name="Gojobori T."/>
            <person name="van der Linden C.G."/>
            <person name="van Loo E.N."/>
            <person name="Jellen E.N."/>
            <person name="Maughan P.J."/>
            <person name="Tester M."/>
        </authorList>
    </citation>
    <scope>NUCLEOTIDE SEQUENCE [LARGE SCALE GENOMIC DNA]</scope>
    <source>
        <strain evidence="10">cv. PI 614886</strain>
    </source>
</reference>
<comment type="similarity">
    <text evidence="8">Belongs to the NFYA/HAP2 subunit family.</text>
</comment>
<keyword evidence="4" id="KW-0010">Activator</keyword>
<reference evidence="10" key="2">
    <citation type="submission" date="2021-03" db="UniProtKB">
        <authorList>
            <consortium name="EnsemblPlants"/>
        </authorList>
    </citation>
    <scope>IDENTIFICATION</scope>
</reference>
<dbReference type="InterPro" id="IPR018362">
    <property type="entry name" value="CCAAT-binding_factor_CS"/>
</dbReference>
<comment type="subunit">
    <text evidence="7">Heterotrimeric transcription factor composed of three components, NF-YA, NF-YB and NF-YC. NF-YB and NF-YC must interact and dimerize for NF-YA association and DNA binding.</text>
</comment>
<keyword evidence="5 8" id="KW-0804">Transcription</keyword>
<dbReference type="PROSITE" id="PS51152">
    <property type="entry name" value="NFYA_HAP2_2"/>
    <property type="match status" value="1"/>
</dbReference>
<comment type="function">
    <text evidence="8">Component of the sequence-specific heterotrimeric transcription factor (NF-Y) which specifically recognizes a 5'-CCAAT-3' box motif found in the promoters of its target genes.</text>
</comment>
<comment type="subcellular location">
    <subcellularLocation>
        <location evidence="1 8">Nucleus</location>
    </subcellularLocation>
</comment>
<accession>A0A803LDC9</accession>
<dbReference type="SMART" id="SM00521">
    <property type="entry name" value="CBF"/>
    <property type="match status" value="1"/>
</dbReference>
<evidence type="ECO:0000256" key="7">
    <source>
        <dbReference type="ARBA" id="ARBA00025911"/>
    </source>
</evidence>
<dbReference type="GO" id="GO:0003677">
    <property type="term" value="F:DNA binding"/>
    <property type="evidence" value="ECO:0007669"/>
    <property type="project" value="UniProtKB-KW"/>
</dbReference>
<dbReference type="AlphaFoldDB" id="A0A803LDC9"/>
<evidence type="ECO:0000313" key="11">
    <source>
        <dbReference type="Proteomes" id="UP000596660"/>
    </source>
</evidence>
<proteinExistence type="inferred from homology"/>